<dbReference type="InterPro" id="IPR024884">
    <property type="entry name" value="NAPE-PLD"/>
</dbReference>
<dbReference type="InterPro" id="IPR036866">
    <property type="entry name" value="RibonucZ/Hydroxyglut_hydro"/>
</dbReference>
<dbReference type="EMBL" id="JACOOL010000014">
    <property type="protein sequence ID" value="MBC5638288.1"/>
    <property type="molecule type" value="Genomic_DNA"/>
</dbReference>
<dbReference type="SUPFAM" id="SSF56281">
    <property type="entry name" value="Metallo-hydrolase/oxidoreductase"/>
    <property type="match status" value="1"/>
</dbReference>
<organism evidence="2 3">
    <name type="scientific">Ornithinibacillus hominis</name>
    <dbReference type="NCBI Taxonomy" id="2763055"/>
    <lineage>
        <taxon>Bacteria</taxon>
        <taxon>Bacillati</taxon>
        <taxon>Bacillota</taxon>
        <taxon>Bacilli</taxon>
        <taxon>Bacillales</taxon>
        <taxon>Bacillaceae</taxon>
        <taxon>Ornithinibacillus</taxon>
    </lineage>
</organism>
<dbReference type="GO" id="GO:0070290">
    <property type="term" value="F:N-acylphosphatidylethanolamine-specific phospholipase D activity"/>
    <property type="evidence" value="ECO:0007669"/>
    <property type="project" value="InterPro"/>
</dbReference>
<comment type="caution">
    <text evidence="2">The sequence shown here is derived from an EMBL/GenBank/DDBJ whole genome shotgun (WGS) entry which is preliminary data.</text>
</comment>
<dbReference type="PANTHER" id="PTHR15032">
    <property type="entry name" value="N-ACYL-PHOSPHATIDYLETHANOLAMINE-HYDROLYZING PHOSPHOLIPASE D"/>
    <property type="match status" value="1"/>
</dbReference>
<evidence type="ECO:0000259" key="1">
    <source>
        <dbReference type="Pfam" id="PF12706"/>
    </source>
</evidence>
<reference evidence="2" key="1">
    <citation type="submission" date="2020-08" db="EMBL/GenBank/DDBJ databases">
        <title>Genome public.</title>
        <authorList>
            <person name="Liu C."/>
            <person name="Sun Q."/>
        </authorList>
    </citation>
    <scope>NUCLEOTIDE SEQUENCE</scope>
    <source>
        <strain evidence="2">BX22</strain>
    </source>
</reference>
<dbReference type="AlphaFoldDB" id="A0A923RKK5"/>
<evidence type="ECO:0000313" key="2">
    <source>
        <dbReference type="EMBL" id="MBC5638288.1"/>
    </source>
</evidence>
<dbReference type="GO" id="GO:0005737">
    <property type="term" value="C:cytoplasm"/>
    <property type="evidence" value="ECO:0007669"/>
    <property type="project" value="TreeGrafter"/>
</dbReference>
<dbReference type="Gene3D" id="3.60.15.10">
    <property type="entry name" value="Ribonuclease Z/Hydroxyacylglutathione hydrolase-like"/>
    <property type="match status" value="1"/>
</dbReference>
<name>A0A923RKK5_9BACI</name>
<dbReference type="InterPro" id="IPR001279">
    <property type="entry name" value="Metallo-B-lactamas"/>
</dbReference>
<proteinExistence type="predicted"/>
<protein>
    <submittedName>
        <fullName evidence="2">MBL fold metallo-hydrolase</fullName>
    </submittedName>
</protein>
<dbReference type="GO" id="GO:0008270">
    <property type="term" value="F:zinc ion binding"/>
    <property type="evidence" value="ECO:0007669"/>
    <property type="project" value="InterPro"/>
</dbReference>
<sequence length="367" mass="42279">MLYFVIFLILLLVSIILFLTINPVFGGNPSKQQQEKFEKLPNYQNGKFTNQVATEMNMGISGMFKMVKESIFPGDNDRSPTGDLPISKFDWEMVKSEEDSLTWFGHSTFLLSIDNKKILVDPMIGPRPSPVSFVGGSKRYSQDLLHIIEELPPIDAVFITHDHYDHLDYTSIMKLKDKVSHFFVPLGVSTHLIRWGVDKERITELNWWDETDFNGLTIALTPSKHFSGRGLLNRNSTLWGGWVILGENTRFYTSGDGGYDKHFKEIGEKYGPFDITLIEGGQYDELWDWAHMKPEESLQAHLDVNGKNMMLIHWAAFTLSYHSWTDPIERALKEAERLEVNIMAPQIGETVPLNRDLPLEPDYWWDF</sequence>
<evidence type="ECO:0000313" key="3">
    <source>
        <dbReference type="Proteomes" id="UP000637359"/>
    </source>
</evidence>
<dbReference type="Proteomes" id="UP000637359">
    <property type="component" value="Unassembled WGS sequence"/>
</dbReference>
<dbReference type="Pfam" id="PF12706">
    <property type="entry name" value="Lactamase_B_2"/>
    <property type="match status" value="1"/>
</dbReference>
<dbReference type="PANTHER" id="PTHR15032:SF4">
    <property type="entry name" value="N-ACYL-PHOSPHATIDYLETHANOLAMINE-HYDROLYZING PHOSPHOLIPASE D"/>
    <property type="match status" value="1"/>
</dbReference>
<keyword evidence="3" id="KW-1185">Reference proteome</keyword>
<feature type="domain" description="Metallo-beta-lactamase" evidence="1">
    <location>
        <begin position="117"/>
        <end position="314"/>
    </location>
</feature>
<dbReference type="PIRSF" id="PIRSF038896">
    <property type="entry name" value="NAPE-PLD"/>
    <property type="match status" value="1"/>
</dbReference>
<gene>
    <name evidence="2" type="ORF">H8S33_16020</name>
</gene>
<accession>A0A923RKK5</accession>
<dbReference type="RefSeq" id="WP_186871054.1">
    <property type="nucleotide sequence ID" value="NZ_JACOOL010000014.1"/>
</dbReference>